<proteinExistence type="predicted"/>
<feature type="region of interest" description="Disordered" evidence="2">
    <location>
        <begin position="1"/>
        <end position="20"/>
    </location>
</feature>
<evidence type="ECO:0000313" key="3">
    <source>
        <dbReference type="EMBL" id="AIF04249.1"/>
    </source>
</evidence>
<evidence type="ECO:0000256" key="2">
    <source>
        <dbReference type="SAM" id="MobiDB-lite"/>
    </source>
</evidence>
<dbReference type="AlphaFoldDB" id="A0A075GJX0"/>
<protein>
    <submittedName>
        <fullName evidence="3">Uncharacterized protein</fullName>
    </submittedName>
</protein>
<sequence>MASGETGVTEPVEEASKAREELSAHLASFPKDRLVEEVLSMWHELGEVERELAMARQRARALDGELTQTRSKSGGRADLAELEERFHVAEARRGQLETMLENERERRRDLEEVVGEGRIDELRRENAALIRREEEHMLLILDMETKIDQLMVIIAELQNNN</sequence>
<evidence type="ECO:0000256" key="1">
    <source>
        <dbReference type="SAM" id="Coils"/>
    </source>
</evidence>
<organism evidence="3">
    <name type="scientific">uncultured marine group II/III euryarchaeote KM3_172_F11</name>
    <dbReference type="NCBI Taxonomy" id="1457929"/>
    <lineage>
        <taxon>Archaea</taxon>
        <taxon>Methanobacteriati</taxon>
        <taxon>Methanobacteriota</taxon>
        <taxon>environmental samples</taxon>
    </lineage>
</organism>
<feature type="coiled-coil region" evidence="1">
    <location>
        <begin position="45"/>
        <end position="160"/>
    </location>
</feature>
<dbReference type="EMBL" id="KF900703">
    <property type="protein sequence ID" value="AIF04249.1"/>
    <property type="molecule type" value="Genomic_DNA"/>
</dbReference>
<keyword evidence="1" id="KW-0175">Coiled coil</keyword>
<accession>A0A075GJX0</accession>
<reference evidence="3" key="1">
    <citation type="journal article" date="2014" name="Genome Biol. Evol.">
        <title>Pangenome evidence for extensive interdomain horizontal transfer affecting lineage core and shell genes in uncultured planktonic thaumarchaeota and euryarchaeota.</title>
        <authorList>
            <person name="Deschamps P."/>
            <person name="Zivanovic Y."/>
            <person name="Moreira D."/>
            <person name="Rodriguez-Valera F."/>
            <person name="Lopez-Garcia P."/>
        </authorList>
    </citation>
    <scope>NUCLEOTIDE SEQUENCE</scope>
</reference>
<name>A0A075GJX0_9EURY</name>